<evidence type="ECO:0000256" key="1">
    <source>
        <dbReference type="ARBA" id="ARBA00012513"/>
    </source>
</evidence>
<dbReference type="GO" id="GO:0061709">
    <property type="term" value="P:reticulophagy"/>
    <property type="evidence" value="ECO:0007669"/>
    <property type="project" value="TreeGrafter"/>
</dbReference>
<dbReference type="PANTHER" id="PTHR24348:SF22">
    <property type="entry name" value="NON-SPECIFIC SERINE_THREONINE PROTEIN KINASE"/>
    <property type="match status" value="1"/>
</dbReference>
<evidence type="ECO:0000256" key="3">
    <source>
        <dbReference type="ARBA" id="ARBA00022741"/>
    </source>
</evidence>
<dbReference type="AlphaFoldDB" id="A0A409WBS1"/>
<feature type="compositionally biased region" description="Low complexity" evidence="8">
    <location>
        <begin position="298"/>
        <end position="307"/>
    </location>
</feature>
<feature type="compositionally biased region" description="Low complexity" evidence="8">
    <location>
        <begin position="583"/>
        <end position="606"/>
    </location>
</feature>
<dbReference type="InterPro" id="IPR008271">
    <property type="entry name" value="Ser/Thr_kinase_AS"/>
</dbReference>
<dbReference type="GO" id="GO:0004674">
    <property type="term" value="F:protein serine/threonine kinase activity"/>
    <property type="evidence" value="ECO:0007669"/>
    <property type="project" value="UniProtKB-EC"/>
</dbReference>
<dbReference type="InterPro" id="IPR017441">
    <property type="entry name" value="Protein_kinase_ATP_BS"/>
</dbReference>
<dbReference type="Pfam" id="PF12063">
    <property type="entry name" value="ATG1-like_MIT1"/>
    <property type="match status" value="1"/>
</dbReference>
<evidence type="ECO:0000256" key="6">
    <source>
        <dbReference type="ARBA" id="ARBA00030237"/>
    </source>
</evidence>
<dbReference type="STRING" id="231916.A0A409WBS1"/>
<evidence type="ECO:0000256" key="5">
    <source>
        <dbReference type="ARBA" id="ARBA00022840"/>
    </source>
</evidence>
<feature type="compositionally biased region" description="Low complexity" evidence="8">
    <location>
        <begin position="980"/>
        <end position="994"/>
    </location>
</feature>
<dbReference type="InterPro" id="IPR022708">
    <property type="entry name" value="Atg1-like_tMIT"/>
</dbReference>
<proteinExistence type="predicted"/>
<feature type="compositionally biased region" description="Polar residues" evidence="8">
    <location>
        <begin position="456"/>
        <end position="465"/>
    </location>
</feature>
<dbReference type="PROSITE" id="PS00107">
    <property type="entry name" value="PROTEIN_KINASE_ATP"/>
    <property type="match status" value="1"/>
</dbReference>
<feature type="region of interest" description="Disordered" evidence="8">
    <location>
        <begin position="281"/>
        <end position="317"/>
    </location>
</feature>
<dbReference type="PROSITE" id="PS50011">
    <property type="entry name" value="PROTEIN_KINASE_DOM"/>
    <property type="match status" value="1"/>
</dbReference>
<dbReference type="GO" id="GO:0005524">
    <property type="term" value="F:ATP binding"/>
    <property type="evidence" value="ECO:0007669"/>
    <property type="project" value="UniProtKB-UniRule"/>
</dbReference>
<keyword evidence="4" id="KW-0418">Kinase</keyword>
<feature type="region of interest" description="Disordered" evidence="8">
    <location>
        <begin position="354"/>
        <end position="412"/>
    </location>
</feature>
<dbReference type="GO" id="GO:0034045">
    <property type="term" value="C:phagophore assembly site membrane"/>
    <property type="evidence" value="ECO:0007669"/>
    <property type="project" value="TreeGrafter"/>
</dbReference>
<dbReference type="EC" id="2.7.11.1" evidence="1"/>
<evidence type="ECO:0000256" key="2">
    <source>
        <dbReference type="ARBA" id="ARBA00022679"/>
    </source>
</evidence>
<keyword evidence="11" id="KW-1185">Reference proteome</keyword>
<dbReference type="GO" id="GO:0010506">
    <property type="term" value="P:regulation of autophagy"/>
    <property type="evidence" value="ECO:0007669"/>
    <property type="project" value="InterPro"/>
</dbReference>
<dbReference type="GO" id="GO:0000045">
    <property type="term" value="P:autophagosome assembly"/>
    <property type="evidence" value="ECO:0007669"/>
    <property type="project" value="TreeGrafter"/>
</dbReference>
<dbReference type="OrthoDB" id="346907at2759"/>
<organism evidence="10 11">
    <name type="scientific">Gymnopilus dilepis</name>
    <dbReference type="NCBI Taxonomy" id="231916"/>
    <lineage>
        <taxon>Eukaryota</taxon>
        <taxon>Fungi</taxon>
        <taxon>Dikarya</taxon>
        <taxon>Basidiomycota</taxon>
        <taxon>Agaricomycotina</taxon>
        <taxon>Agaricomycetes</taxon>
        <taxon>Agaricomycetidae</taxon>
        <taxon>Agaricales</taxon>
        <taxon>Agaricineae</taxon>
        <taxon>Hymenogastraceae</taxon>
        <taxon>Gymnopilus</taxon>
    </lineage>
</organism>
<evidence type="ECO:0000313" key="10">
    <source>
        <dbReference type="EMBL" id="PPQ75938.1"/>
    </source>
</evidence>
<dbReference type="InParanoid" id="A0A409WBS1"/>
<dbReference type="GO" id="GO:0005776">
    <property type="term" value="C:autophagosome"/>
    <property type="evidence" value="ECO:0007669"/>
    <property type="project" value="TreeGrafter"/>
</dbReference>
<evidence type="ECO:0000313" key="11">
    <source>
        <dbReference type="Proteomes" id="UP000284706"/>
    </source>
</evidence>
<dbReference type="InterPro" id="IPR045269">
    <property type="entry name" value="Atg1-like"/>
</dbReference>
<dbReference type="GO" id="GO:0042594">
    <property type="term" value="P:response to starvation"/>
    <property type="evidence" value="ECO:0007669"/>
    <property type="project" value="TreeGrafter"/>
</dbReference>
<dbReference type="CDD" id="cd14009">
    <property type="entry name" value="STKc_ATG1_ULK_like"/>
    <property type="match status" value="1"/>
</dbReference>
<feature type="compositionally biased region" description="Low complexity" evidence="8">
    <location>
        <begin position="470"/>
        <end position="484"/>
    </location>
</feature>
<dbReference type="GO" id="GO:0000422">
    <property type="term" value="P:autophagy of mitochondrion"/>
    <property type="evidence" value="ECO:0007669"/>
    <property type="project" value="TreeGrafter"/>
</dbReference>
<protein>
    <recommendedName>
        <fullName evidence="1">non-specific serine/threonine protein kinase</fullName>
        <ecNumber evidence="1">2.7.11.1</ecNumber>
    </recommendedName>
    <alternativeName>
        <fullName evidence="6">Autophagy-related protein 1</fullName>
    </alternativeName>
</protein>
<evidence type="ECO:0000259" key="9">
    <source>
        <dbReference type="PROSITE" id="PS50011"/>
    </source>
</evidence>
<dbReference type="PANTHER" id="PTHR24348">
    <property type="entry name" value="SERINE/THREONINE-PROTEIN KINASE UNC-51-RELATED"/>
    <property type="match status" value="1"/>
</dbReference>
<reference evidence="10 11" key="1">
    <citation type="journal article" date="2018" name="Evol. Lett.">
        <title>Horizontal gene cluster transfer increased hallucinogenic mushroom diversity.</title>
        <authorList>
            <person name="Reynolds H.T."/>
            <person name="Vijayakumar V."/>
            <person name="Gluck-Thaler E."/>
            <person name="Korotkin H.B."/>
            <person name="Matheny P.B."/>
            <person name="Slot J.C."/>
        </authorList>
    </citation>
    <scope>NUCLEOTIDE SEQUENCE [LARGE SCALE GENOMIC DNA]</scope>
    <source>
        <strain evidence="10 11">SRW20</strain>
    </source>
</reference>
<sequence>MSHAVRPFKQPSSSSNKSSSGQEYDDDARPYVIVGDLGKGSFATVYKGYHEETRQIVAIKAVQRSNLSTKLFENLQSEIQILKSLSHRHITKLIDIVRAEKNIYLIMEFCAGGDLTNYIKKRGRVEGLEYVPSPGSPPQYYPHPRSGGLDEIAVRSFLRQLARALKFLRHRNLIHRDIKPQNLLLNPASQQELERGHPLGVPILKVADFGFARSLPNQVMAETLCGSPLYMAPEILRYEKYDAKADLWSVGAVLYEMAVGKAPFRAQNHIELLRKIESSKGVRFPDEDGPSAGGTQGANGATQANGAGAAGGSKDLPVPEDIKQLIRMLLKRNPVERASFEDFFGSVALAKSKFPRPQQSLSPSASGTASASAGLGTSADGVEGADRGRARGRERDPDLMWHGGRPPTPEHHKIIPPEVLDPNAMIPPSRFNFRRAGGAAEAGPSHTTREGRTSNDGRSPVSAHNNHLIAHSPSPSASPASRHSGLGPDAANGAAGPTAIKTAGRTKRSSTEGSFIPGETEEDGNLRREYVLVEDRKAVEFGRAVDEISSQPRRPLYDRKTTLNNNNEYDTPTAPSPISANATSPRTIPGRTPTTPSTPSTANANTFPPPPSSTPIPVIPAPPPLSSSPSSMAHRAAANALNRALSIAKKNLNLFGHSASGAGSRQSSHSRGDSGQGQNGMATGAPESSPSPGPGAGYSPSARPQILSAGSGDGESERDPLEEELLASLEELAQKTDVLTHWADEMYEYVKAIPQKPLPDPSKFHKSQHETEKQARKRKNADMEAEYNAVTCVAVYMLLMGFSQKGIDKLRTFQEHMRMRYPDGEYAVSEGFDEALNWFKDHYFKCYERAALVKTWLPVTYDGPKSWLDQLVYDRALLLSRTAARKELLDQMTTPDECEKLYEESLWCLYALQDDLLQTGNPFMDEDRETIATWIKRTKLRLVRCRARMAMNHRDRVNDARADQNLADVARIPAPWDVKPPAAAAAVPSPKGSPRVGGGVRLP</sequence>
<accession>A0A409WBS1</accession>
<evidence type="ECO:0000256" key="7">
    <source>
        <dbReference type="PROSITE-ProRule" id="PRU10141"/>
    </source>
</evidence>
<keyword evidence="3 7" id="KW-0547">Nucleotide-binding</keyword>
<keyword evidence="5 7" id="KW-0067">ATP-binding</keyword>
<dbReference type="Gene3D" id="1.10.510.10">
    <property type="entry name" value="Transferase(Phosphotransferase) domain 1"/>
    <property type="match status" value="1"/>
</dbReference>
<dbReference type="GO" id="GO:0034727">
    <property type="term" value="P:piecemeal microautophagy of the nucleus"/>
    <property type="evidence" value="ECO:0007669"/>
    <property type="project" value="TreeGrafter"/>
</dbReference>
<dbReference type="SMART" id="SM00220">
    <property type="entry name" value="S_TKc"/>
    <property type="match status" value="1"/>
</dbReference>
<feature type="region of interest" description="Disordered" evidence="8">
    <location>
        <begin position="1"/>
        <end position="26"/>
    </location>
</feature>
<evidence type="ECO:0000256" key="8">
    <source>
        <dbReference type="SAM" id="MobiDB-lite"/>
    </source>
</evidence>
<feature type="region of interest" description="Disordered" evidence="8">
    <location>
        <begin position="552"/>
        <end position="634"/>
    </location>
</feature>
<dbReference type="InterPro" id="IPR048941">
    <property type="entry name" value="ATG1-like_MIT2"/>
</dbReference>
<dbReference type="PROSITE" id="PS00108">
    <property type="entry name" value="PROTEIN_KINASE_ST"/>
    <property type="match status" value="1"/>
</dbReference>
<dbReference type="Pfam" id="PF00069">
    <property type="entry name" value="Pkinase"/>
    <property type="match status" value="1"/>
</dbReference>
<comment type="caution">
    <text evidence="10">The sequence shown here is derived from an EMBL/GenBank/DDBJ whole genome shotgun (WGS) entry which is preliminary data.</text>
</comment>
<name>A0A409WBS1_9AGAR</name>
<feature type="compositionally biased region" description="Basic and acidic residues" evidence="8">
    <location>
        <begin position="384"/>
        <end position="399"/>
    </location>
</feature>
<keyword evidence="2" id="KW-0808">Transferase</keyword>
<dbReference type="InterPro" id="IPR000719">
    <property type="entry name" value="Prot_kinase_dom"/>
</dbReference>
<feature type="binding site" evidence="7">
    <location>
        <position position="60"/>
    </location>
    <ligand>
        <name>ATP</name>
        <dbReference type="ChEBI" id="CHEBI:30616"/>
    </ligand>
</feature>
<gene>
    <name evidence="10" type="ORF">CVT26_006344</name>
</gene>
<dbReference type="SUPFAM" id="SSF56112">
    <property type="entry name" value="Protein kinase-like (PK-like)"/>
    <property type="match status" value="1"/>
</dbReference>
<feature type="region of interest" description="Disordered" evidence="8">
    <location>
        <begin position="758"/>
        <end position="781"/>
    </location>
</feature>
<feature type="domain" description="Protein kinase" evidence="9">
    <location>
        <begin position="31"/>
        <end position="349"/>
    </location>
</feature>
<dbReference type="Proteomes" id="UP000284706">
    <property type="component" value="Unassembled WGS sequence"/>
</dbReference>
<dbReference type="Pfam" id="PF21127">
    <property type="entry name" value="ATG1-like_MIT2"/>
    <property type="match status" value="1"/>
</dbReference>
<dbReference type="InterPro" id="IPR011009">
    <property type="entry name" value="Kinase-like_dom_sf"/>
</dbReference>
<dbReference type="Gene3D" id="3.30.200.20">
    <property type="entry name" value="Phosphorylase Kinase, domain 1"/>
    <property type="match status" value="1"/>
</dbReference>
<feature type="region of interest" description="Disordered" evidence="8">
    <location>
        <begin position="427"/>
        <end position="524"/>
    </location>
</feature>
<dbReference type="GO" id="GO:0005829">
    <property type="term" value="C:cytosol"/>
    <property type="evidence" value="ECO:0007669"/>
    <property type="project" value="TreeGrafter"/>
</dbReference>
<feature type="compositionally biased region" description="Pro residues" evidence="8">
    <location>
        <begin position="607"/>
        <end position="626"/>
    </location>
</feature>
<feature type="region of interest" description="Disordered" evidence="8">
    <location>
        <begin position="980"/>
        <end position="1003"/>
    </location>
</feature>
<evidence type="ECO:0000256" key="4">
    <source>
        <dbReference type="ARBA" id="ARBA00022777"/>
    </source>
</evidence>
<dbReference type="FunFam" id="3.30.200.20:FF:000042">
    <property type="entry name" value="Aurora kinase A"/>
    <property type="match status" value="1"/>
</dbReference>
<feature type="compositionally biased region" description="Low complexity" evidence="8">
    <location>
        <begin position="360"/>
        <end position="382"/>
    </location>
</feature>
<dbReference type="EMBL" id="NHYE01005213">
    <property type="protein sequence ID" value="PPQ75938.1"/>
    <property type="molecule type" value="Genomic_DNA"/>
</dbReference>
<dbReference type="FunCoup" id="A0A409WBS1">
    <property type="interactions" value="120"/>
</dbReference>
<feature type="region of interest" description="Disordered" evidence="8">
    <location>
        <begin position="658"/>
        <end position="720"/>
    </location>
</feature>